<protein>
    <submittedName>
        <fullName evidence="2">Alpha/beta hydrolase</fullName>
    </submittedName>
</protein>
<dbReference type="RefSeq" id="WP_108632403.1">
    <property type="nucleotide sequence ID" value="NZ_QCXX01000001.1"/>
</dbReference>
<comment type="caution">
    <text evidence="2">The sequence shown here is derived from an EMBL/GenBank/DDBJ whole genome shotgun (WGS) entry which is preliminary data.</text>
</comment>
<evidence type="ECO:0000313" key="3">
    <source>
        <dbReference type="Proteomes" id="UP000250831"/>
    </source>
</evidence>
<dbReference type="EMBL" id="QCXX01000001">
    <property type="protein sequence ID" value="PUV26113.1"/>
    <property type="molecule type" value="Genomic_DNA"/>
</dbReference>
<dbReference type="InterPro" id="IPR051044">
    <property type="entry name" value="MAG_DAG_Lipase"/>
</dbReference>
<dbReference type="GO" id="GO:0016787">
    <property type="term" value="F:hydrolase activity"/>
    <property type="evidence" value="ECO:0007669"/>
    <property type="project" value="UniProtKB-KW"/>
</dbReference>
<keyword evidence="2" id="KW-0378">Hydrolase</keyword>
<dbReference type="AlphaFoldDB" id="A0A363NZI2"/>
<dbReference type="InterPro" id="IPR022742">
    <property type="entry name" value="Hydrolase_4"/>
</dbReference>
<proteinExistence type="predicted"/>
<dbReference type="Pfam" id="PF12146">
    <property type="entry name" value="Hydrolase_4"/>
    <property type="match status" value="1"/>
</dbReference>
<accession>A0A363NZI2</accession>
<evidence type="ECO:0000259" key="1">
    <source>
        <dbReference type="Pfam" id="PF12146"/>
    </source>
</evidence>
<sequence>MNMVSSNLFSIRSFEGKPAHKLFYTIFKPENQKVLGTILIVHGMQEHSGRYQMLTDHLANRGFAVLLYDQLGHGKTAVNAEGLGYFQQSDPAEQLVQDALTMSTVLQQSYPNQPHFILGHSMGSFVTRCALQQAGDRFKGAIIVGTGGRQKGSTAFRTLLAVLNSLAPKKRSKLINGIFDRRNNSGFKNEPNQNNSNWLSVNKANRMAFIEDPLCGGLFTNNGFYTVLSLSLRATDKELTKRIPKGLPLLFISGQDDPIGDFGKGVEDTVAQLRTQGQADITLKLYKGMRHEILNEDCREDVFQFIDQWLEQHLS</sequence>
<name>A0A363NZI2_9SPHI</name>
<keyword evidence="3" id="KW-1185">Reference proteome</keyword>
<gene>
    <name evidence="2" type="ORF">DCO56_03875</name>
</gene>
<dbReference type="OrthoDB" id="9780932at2"/>
<reference evidence="2 3" key="1">
    <citation type="submission" date="2018-04" db="EMBL/GenBank/DDBJ databases">
        <title>Sphingobacterium sp. M46 Genome.</title>
        <authorList>
            <person name="Cheng J."/>
            <person name="Li Y."/>
        </authorList>
    </citation>
    <scope>NUCLEOTIDE SEQUENCE [LARGE SCALE GENOMIC DNA]</scope>
    <source>
        <strain evidence="2 3">M46</strain>
    </source>
</reference>
<dbReference type="InterPro" id="IPR029058">
    <property type="entry name" value="AB_hydrolase_fold"/>
</dbReference>
<dbReference type="PANTHER" id="PTHR11614">
    <property type="entry name" value="PHOSPHOLIPASE-RELATED"/>
    <property type="match status" value="1"/>
</dbReference>
<organism evidence="2 3">
    <name type="scientific">Sphingobacterium athyrii</name>
    <dbReference type="NCBI Taxonomy" id="2152717"/>
    <lineage>
        <taxon>Bacteria</taxon>
        <taxon>Pseudomonadati</taxon>
        <taxon>Bacteroidota</taxon>
        <taxon>Sphingobacteriia</taxon>
        <taxon>Sphingobacteriales</taxon>
        <taxon>Sphingobacteriaceae</taxon>
        <taxon>Sphingobacterium</taxon>
    </lineage>
</organism>
<feature type="domain" description="Serine aminopeptidase S33" evidence="1">
    <location>
        <begin position="33"/>
        <end position="296"/>
    </location>
</feature>
<dbReference type="Gene3D" id="3.40.50.1820">
    <property type="entry name" value="alpha/beta hydrolase"/>
    <property type="match status" value="1"/>
</dbReference>
<dbReference type="SUPFAM" id="SSF53474">
    <property type="entry name" value="alpha/beta-Hydrolases"/>
    <property type="match status" value="1"/>
</dbReference>
<dbReference type="Proteomes" id="UP000250831">
    <property type="component" value="Unassembled WGS sequence"/>
</dbReference>
<evidence type="ECO:0000313" key="2">
    <source>
        <dbReference type="EMBL" id="PUV26113.1"/>
    </source>
</evidence>